<dbReference type="CDD" id="cd04301">
    <property type="entry name" value="NAT_SF"/>
    <property type="match status" value="1"/>
</dbReference>
<dbReference type="PROSITE" id="PS51186">
    <property type="entry name" value="GNAT"/>
    <property type="match status" value="1"/>
</dbReference>
<evidence type="ECO:0000313" key="3">
    <source>
        <dbReference type="EMBL" id="KJA20508.1"/>
    </source>
</evidence>
<dbReference type="OMA" id="FATTEHL"/>
<dbReference type="Pfam" id="PF13302">
    <property type="entry name" value="Acetyltransf_3"/>
    <property type="match status" value="1"/>
</dbReference>
<evidence type="ECO:0000259" key="2">
    <source>
        <dbReference type="PROSITE" id="PS51186"/>
    </source>
</evidence>
<dbReference type="AlphaFoldDB" id="A0A0D2MAU8"/>
<proteinExistence type="predicted"/>
<organism evidence="3 4">
    <name type="scientific">Hypholoma sublateritium (strain FD-334 SS-4)</name>
    <dbReference type="NCBI Taxonomy" id="945553"/>
    <lineage>
        <taxon>Eukaryota</taxon>
        <taxon>Fungi</taxon>
        <taxon>Dikarya</taxon>
        <taxon>Basidiomycota</taxon>
        <taxon>Agaricomycotina</taxon>
        <taxon>Agaricomycetes</taxon>
        <taxon>Agaricomycetidae</taxon>
        <taxon>Agaricales</taxon>
        <taxon>Agaricineae</taxon>
        <taxon>Strophariaceae</taxon>
        <taxon>Hypholoma</taxon>
    </lineage>
</organism>
<dbReference type="InterPro" id="IPR016181">
    <property type="entry name" value="Acyl_CoA_acyltransferase"/>
</dbReference>
<sequence>MFETQRLLLREYRLTDESFFIELFNDYDVLLGITTSYVAPSSERTREALKGLGKILLFMVAESKETGALVGFADINNVSPPQNLDGTIGIAIAKAWWGKGYGTEIMRWLVSYSFKTLGFRRLSLQVFASNPGAVALYEYVGFKHEGREREAIWREGEWVDLIRMGLLAREYYSDNTQAPQDVPENAPSESHPVSSACTQDGIASTAALDWVLL</sequence>
<evidence type="ECO:0000256" key="1">
    <source>
        <dbReference type="SAM" id="MobiDB-lite"/>
    </source>
</evidence>
<reference evidence="4" key="1">
    <citation type="submission" date="2014-04" db="EMBL/GenBank/DDBJ databases">
        <title>Evolutionary Origins and Diversification of the Mycorrhizal Mutualists.</title>
        <authorList>
            <consortium name="DOE Joint Genome Institute"/>
            <consortium name="Mycorrhizal Genomics Consortium"/>
            <person name="Kohler A."/>
            <person name="Kuo A."/>
            <person name="Nagy L.G."/>
            <person name="Floudas D."/>
            <person name="Copeland A."/>
            <person name="Barry K.W."/>
            <person name="Cichocki N."/>
            <person name="Veneault-Fourrey C."/>
            <person name="LaButti K."/>
            <person name="Lindquist E.A."/>
            <person name="Lipzen A."/>
            <person name="Lundell T."/>
            <person name="Morin E."/>
            <person name="Murat C."/>
            <person name="Riley R."/>
            <person name="Ohm R."/>
            <person name="Sun H."/>
            <person name="Tunlid A."/>
            <person name="Henrissat B."/>
            <person name="Grigoriev I.V."/>
            <person name="Hibbett D.S."/>
            <person name="Martin F."/>
        </authorList>
    </citation>
    <scope>NUCLEOTIDE SEQUENCE [LARGE SCALE GENOMIC DNA]</scope>
    <source>
        <strain evidence="4">FD-334 SS-4</strain>
    </source>
</reference>
<gene>
    <name evidence="3" type="ORF">HYPSUDRAFT_142022</name>
</gene>
<keyword evidence="4" id="KW-1185">Reference proteome</keyword>
<feature type="domain" description="N-acetyltransferase" evidence="2">
    <location>
        <begin position="7"/>
        <end position="169"/>
    </location>
</feature>
<dbReference type="PANTHER" id="PTHR43415">
    <property type="entry name" value="SPERMIDINE N(1)-ACETYLTRANSFERASE"/>
    <property type="match status" value="1"/>
</dbReference>
<dbReference type="Proteomes" id="UP000054270">
    <property type="component" value="Unassembled WGS sequence"/>
</dbReference>
<feature type="compositionally biased region" description="Polar residues" evidence="1">
    <location>
        <begin position="187"/>
        <end position="196"/>
    </location>
</feature>
<dbReference type="InterPro" id="IPR000182">
    <property type="entry name" value="GNAT_dom"/>
</dbReference>
<name>A0A0D2MAU8_HYPSF</name>
<dbReference type="OrthoDB" id="630895at2759"/>
<dbReference type="EMBL" id="KN817566">
    <property type="protein sequence ID" value="KJA20508.1"/>
    <property type="molecule type" value="Genomic_DNA"/>
</dbReference>
<evidence type="ECO:0000313" key="4">
    <source>
        <dbReference type="Proteomes" id="UP000054270"/>
    </source>
</evidence>
<dbReference type="PANTHER" id="PTHR43415:SF3">
    <property type="entry name" value="GNAT-FAMILY ACETYLTRANSFERASE"/>
    <property type="match status" value="1"/>
</dbReference>
<feature type="region of interest" description="Disordered" evidence="1">
    <location>
        <begin position="177"/>
        <end position="196"/>
    </location>
</feature>
<dbReference type="Gene3D" id="3.40.630.30">
    <property type="match status" value="1"/>
</dbReference>
<protein>
    <recommendedName>
        <fullName evidence="2">N-acetyltransferase domain-containing protein</fullName>
    </recommendedName>
</protein>
<accession>A0A0D2MAU8</accession>
<dbReference type="SUPFAM" id="SSF55729">
    <property type="entry name" value="Acyl-CoA N-acyltransferases (Nat)"/>
    <property type="match status" value="1"/>
</dbReference>
<dbReference type="GO" id="GO:0016747">
    <property type="term" value="F:acyltransferase activity, transferring groups other than amino-acyl groups"/>
    <property type="evidence" value="ECO:0007669"/>
    <property type="project" value="InterPro"/>
</dbReference>